<sequence>MPIGGKGPKVIIGKNSELSQYILDDDPEAIFIDQREIGHGSFGAVYYARNRVTSEVVAVKKMNFSGKQAQEQWSDIVREVKFLHSCDHENCIRYKGCYLKDQTCWLVMDYCLGSASDIIEVHKAPLQEVEIQAICHGALTDPPPGAGLPVQPNNRILFHRDIKQACFDSRRGCVQTRMAPEVILAMDEGQYDGKVDIWSLGITCIEMAERKPPLFHMNAMSALYHIAQIDPPRLAHPEDWSNGFQKLVTRCLQKAPEDRPTAEELMQDEFLSSCGDQSGDVLFQLVQRTKDAVQLLDNQNYRRLQKMLMSTEEEGEEASTENDDIESEPPSLSSQSRVEGGVRRVRSEENTQRISNSTPAQQPLLQRATAPELSVQNHSSPSPSSSLSRPPHPQERAHRVVGRSQSESVTHSVAKPGREMRLKSEASLLKRPEPKGARSSEQRRSDHSTASAEEVARRVTGTADGFSTLRSHFMVSRQAAEWQLQSELKEQMQGYKRLRQTHKGQMQVLESRHKSELSTHYKSQERELEQLKTSYERDIERLRSRQRAEMDQRYKYETNEERKFEKSLRDKRDSEMKRFLGPAESRLQSDQESLQDCEFRLEEDQSLQGPQRKALLEDRKKELLTQQKASENEHLQILDTMAKHERVEFQQMLLQDRQGFEKALLQEELNIMQVHKDQNGPPLEAARLEWDNQLAYSKKADREMRKKHVLELKEHPKSLKVSESQIKRQYHNTVRVQQKQYKLLQKQMIATMPKERHREVLRQTKEEQMRKIAMLALQYERTIADMAQKQTVKIDETQLKEQEALRRQLQQEQDMLQAFQEAQDEKLRVQHERERTALQEKVELSKRELDKEIFEESSKLQNIRLERQQALQKKHLRELKEFAEAYSNDKLPSSSSSSSQRERQNSEHGSISSEQSHCSSQTSIGKVSL</sequence>
<feature type="compositionally biased region" description="Acidic residues" evidence="11">
    <location>
        <begin position="311"/>
        <end position="327"/>
    </location>
</feature>
<proteinExistence type="predicted"/>
<organism evidence="13 14">
    <name type="scientific">Geodia barretti</name>
    <name type="common">Barrett's horny sponge</name>
    <dbReference type="NCBI Taxonomy" id="519541"/>
    <lineage>
        <taxon>Eukaryota</taxon>
        <taxon>Metazoa</taxon>
        <taxon>Porifera</taxon>
        <taxon>Demospongiae</taxon>
        <taxon>Heteroscleromorpha</taxon>
        <taxon>Tetractinellida</taxon>
        <taxon>Astrophorina</taxon>
        <taxon>Geodiidae</taxon>
        <taxon>Geodia</taxon>
    </lineage>
</organism>
<keyword evidence="2" id="KW-0723">Serine/threonine-protein kinase</keyword>
<comment type="catalytic activity">
    <reaction evidence="8">
        <text>L-seryl-[protein] + ATP = O-phospho-L-seryl-[protein] + ADP + H(+)</text>
        <dbReference type="Rhea" id="RHEA:17989"/>
        <dbReference type="Rhea" id="RHEA-COMP:9863"/>
        <dbReference type="Rhea" id="RHEA-COMP:11604"/>
        <dbReference type="ChEBI" id="CHEBI:15378"/>
        <dbReference type="ChEBI" id="CHEBI:29999"/>
        <dbReference type="ChEBI" id="CHEBI:30616"/>
        <dbReference type="ChEBI" id="CHEBI:83421"/>
        <dbReference type="ChEBI" id="CHEBI:456216"/>
        <dbReference type="EC" id="2.7.11.1"/>
    </reaction>
</comment>
<evidence type="ECO:0000256" key="8">
    <source>
        <dbReference type="ARBA" id="ARBA00048679"/>
    </source>
</evidence>
<evidence type="ECO:0000256" key="7">
    <source>
        <dbReference type="ARBA" id="ARBA00047899"/>
    </source>
</evidence>
<evidence type="ECO:0000256" key="5">
    <source>
        <dbReference type="ARBA" id="ARBA00022777"/>
    </source>
</evidence>
<evidence type="ECO:0000256" key="2">
    <source>
        <dbReference type="ARBA" id="ARBA00022527"/>
    </source>
</evidence>
<evidence type="ECO:0000256" key="10">
    <source>
        <dbReference type="SAM" id="Coils"/>
    </source>
</evidence>
<dbReference type="EMBL" id="CASHTH010002959">
    <property type="protein sequence ID" value="CAI8037799.1"/>
    <property type="molecule type" value="Genomic_DNA"/>
</dbReference>
<accession>A0AA35SY26</accession>
<dbReference type="Gene3D" id="1.10.510.10">
    <property type="entry name" value="Transferase(Phosphotransferase) domain 1"/>
    <property type="match status" value="1"/>
</dbReference>
<feature type="region of interest" description="Disordered" evidence="11">
    <location>
        <begin position="884"/>
        <end position="929"/>
    </location>
</feature>
<feature type="compositionally biased region" description="Basic and acidic residues" evidence="11">
    <location>
        <begin position="340"/>
        <end position="351"/>
    </location>
</feature>
<dbReference type="InterPro" id="IPR017441">
    <property type="entry name" value="Protein_kinase_ATP_BS"/>
</dbReference>
<dbReference type="GO" id="GO:0005524">
    <property type="term" value="F:ATP binding"/>
    <property type="evidence" value="ECO:0007669"/>
    <property type="project" value="UniProtKB-UniRule"/>
</dbReference>
<keyword evidence="6 9" id="KW-0067">ATP-binding</keyword>
<feature type="compositionally biased region" description="Low complexity" evidence="11">
    <location>
        <begin position="910"/>
        <end position="929"/>
    </location>
</feature>
<keyword evidence="10" id="KW-0175">Coiled coil</keyword>
<dbReference type="PROSITE" id="PS50011">
    <property type="entry name" value="PROTEIN_KINASE_DOM"/>
    <property type="match status" value="1"/>
</dbReference>
<evidence type="ECO:0000259" key="12">
    <source>
        <dbReference type="PROSITE" id="PS50011"/>
    </source>
</evidence>
<feature type="binding site" evidence="9">
    <location>
        <position position="61"/>
    </location>
    <ligand>
        <name>ATP</name>
        <dbReference type="ChEBI" id="CHEBI:30616"/>
    </ligand>
</feature>
<keyword evidence="14" id="KW-1185">Reference proteome</keyword>
<dbReference type="GO" id="GO:0004674">
    <property type="term" value="F:protein serine/threonine kinase activity"/>
    <property type="evidence" value="ECO:0007669"/>
    <property type="project" value="UniProtKB-KW"/>
</dbReference>
<feature type="compositionally biased region" description="Polar residues" evidence="11">
    <location>
        <begin position="352"/>
        <end position="364"/>
    </location>
</feature>
<evidence type="ECO:0000256" key="4">
    <source>
        <dbReference type="ARBA" id="ARBA00022741"/>
    </source>
</evidence>
<protein>
    <recommendedName>
        <fullName evidence="1">non-specific serine/threonine protein kinase</fullName>
        <ecNumber evidence="1">2.7.11.1</ecNumber>
    </recommendedName>
</protein>
<dbReference type="InterPro" id="IPR051234">
    <property type="entry name" value="TAO_STE20_kinase"/>
</dbReference>
<dbReference type="PANTHER" id="PTHR47167">
    <property type="entry name" value="SERINE/THREONINE-PROTEIN KINASE TAO1-LIKE PROTEIN"/>
    <property type="match status" value="1"/>
</dbReference>
<evidence type="ECO:0000256" key="1">
    <source>
        <dbReference type="ARBA" id="ARBA00012513"/>
    </source>
</evidence>
<reference evidence="13" key="1">
    <citation type="submission" date="2023-03" db="EMBL/GenBank/DDBJ databases">
        <authorList>
            <person name="Steffen K."/>
            <person name="Cardenas P."/>
        </authorList>
    </citation>
    <scope>NUCLEOTIDE SEQUENCE</scope>
</reference>
<evidence type="ECO:0000313" key="14">
    <source>
        <dbReference type="Proteomes" id="UP001174909"/>
    </source>
</evidence>
<dbReference type="AlphaFoldDB" id="A0AA35SY26"/>
<feature type="compositionally biased region" description="Low complexity" evidence="11">
    <location>
        <begin position="379"/>
        <end position="389"/>
    </location>
</feature>
<dbReference type="PANTHER" id="PTHR47167:SF4">
    <property type="entry name" value="SERINE_THREONINE-PROTEIN KINASE TAO"/>
    <property type="match status" value="1"/>
</dbReference>
<evidence type="ECO:0000256" key="11">
    <source>
        <dbReference type="SAM" id="MobiDB-lite"/>
    </source>
</evidence>
<dbReference type="Gene3D" id="3.30.200.20">
    <property type="entry name" value="Phosphorylase Kinase, domain 1"/>
    <property type="match status" value="1"/>
</dbReference>
<keyword evidence="4 9" id="KW-0547">Nucleotide-binding</keyword>
<feature type="compositionally biased region" description="Basic and acidic residues" evidence="11">
    <location>
        <begin position="416"/>
        <end position="447"/>
    </location>
</feature>
<keyword evidence="3" id="KW-0808">Transferase</keyword>
<dbReference type="Pfam" id="PF00069">
    <property type="entry name" value="Pkinase"/>
    <property type="match status" value="2"/>
</dbReference>
<dbReference type="Proteomes" id="UP001174909">
    <property type="component" value="Unassembled WGS sequence"/>
</dbReference>
<evidence type="ECO:0000256" key="9">
    <source>
        <dbReference type="PROSITE-ProRule" id="PRU10141"/>
    </source>
</evidence>
<comment type="caution">
    <text evidence="13">The sequence shown here is derived from an EMBL/GenBank/DDBJ whole genome shotgun (WGS) entry which is preliminary data.</text>
</comment>
<evidence type="ECO:0000256" key="3">
    <source>
        <dbReference type="ARBA" id="ARBA00022679"/>
    </source>
</evidence>
<dbReference type="PROSITE" id="PS00107">
    <property type="entry name" value="PROTEIN_KINASE_ATP"/>
    <property type="match status" value="1"/>
</dbReference>
<dbReference type="InterPro" id="IPR000719">
    <property type="entry name" value="Prot_kinase_dom"/>
</dbReference>
<dbReference type="EC" id="2.7.11.1" evidence="1"/>
<gene>
    <name evidence="13" type="ORF">GBAR_LOCUS21130</name>
</gene>
<keyword evidence="5 13" id="KW-0418">Kinase</keyword>
<name>A0AA35SY26_GEOBA</name>
<feature type="coiled-coil region" evidence="10">
    <location>
        <begin position="514"/>
        <end position="545"/>
    </location>
</feature>
<dbReference type="GO" id="GO:0005737">
    <property type="term" value="C:cytoplasm"/>
    <property type="evidence" value="ECO:0007669"/>
    <property type="project" value="TreeGrafter"/>
</dbReference>
<comment type="catalytic activity">
    <reaction evidence="7">
        <text>L-threonyl-[protein] + ATP = O-phospho-L-threonyl-[protein] + ADP + H(+)</text>
        <dbReference type="Rhea" id="RHEA:46608"/>
        <dbReference type="Rhea" id="RHEA-COMP:11060"/>
        <dbReference type="Rhea" id="RHEA-COMP:11605"/>
        <dbReference type="ChEBI" id="CHEBI:15378"/>
        <dbReference type="ChEBI" id="CHEBI:30013"/>
        <dbReference type="ChEBI" id="CHEBI:30616"/>
        <dbReference type="ChEBI" id="CHEBI:61977"/>
        <dbReference type="ChEBI" id="CHEBI:456216"/>
        <dbReference type="EC" id="2.7.11.1"/>
    </reaction>
</comment>
<evidence type="ECO:0000256" key="6">
    <source>
        <dbReference type="ARBA" id="ARBA00022840"/>
    </source>
</evidence>
<dbReference type="InterPro" id="IPR011009">
    <property type="entry name" value="Kinase-like_dom_sf"/>
</dbReference>
<feature type="coiled-coil region" evidence="10">
    <location>
        <begin position="792"/>
        <end position="848"/>
    </location>
</feature>
<evidence type="ECO:0000313" key="13">
    <source>
        <dbReference type="EMBL" id="CAI8037799.1"/>
    </source>
</evidence>
<feature type="domain" description="Protein kinase" evidence="12">
    <location>
        <begin position="31"/>
        <end position="271"/>
    </location>
</feature>
<dbReference type="SUPFAM" id="SSF56112">
    <property type="entry name" value="Protein kinase-like (PK-like)"/>
    <property type="match status" value="1"/>
</dbReference>
<feature type="region of interest" description="Disordered" evidence="11">
    <location>
        <begin position="310"/>
        <end position="459"/>
    </location>
</feature>